<dbReference type="PANTHER" id="PTHR40032">
    <property type="entry name" value="EXPORTED PROTEIN-RELATED"/>
    <property type="match status" value="1"/>
</dbReference>
<accession>A0ABW0W3E2</accession>
<dbReference type="RefSeq" id="WP_379190095.1">
    <property type="nucleotide sequence ID" value="NZ_JBHSOW010000076.1"/>
</dbReference>
<feature type="region of interest" description="Disordered" evidence="1">
    <location>
        <begin position="1"/>
        <end position="42"/>
    </location>
</feature>
<dbReference type="Pfam" id="PF12671">
    <property type="entry name" value="Amidase_6"/>
    <property type="match status" value="1"/>
</dbReference>
<dbReference type="InterPro" id="IPR024301">
    <property type="entry name" value="Amidase_6"/>
</dbReference>
<gene>
    <name evidence="3" type="ORF">ACFPYJ_20600</name>
</gene>
<reference evidence="4" key="1">
    <citation type="journal article" date="2019" name="Int. J. Syst. Evol. Microbiol.">
        <title>The Global Catalogue of Microorganisms (GCM) 10K type strain sequencing project: providing services to taxonomists for standard genome sequencing and annotation.</title>
        <authorList>
            <consortium name="The Broad Institute Genomics Platform"/>
            <consortium name="The Broad Institute Genome Sequencing Center for Infectious Disease"/>
            <person name="Wu L."/>
            <person name="Ma J."/>
        </authorList>
    </citation>
    <scope>NUCLEOTIDE SEQUENCE [LARGE SCALE GENOMIC DNA]</scope>
    <source>
        <strain evidence="4">CGMCC 1.3240</strain>
    </source>
</reference>
<evidence type="ECO:0000313" key="3">
    <source>
        <dbReference type="EMBL" id="MFC5651469.1"/>
    </source>
</evidence>
<organism evidence="3 4">
    <name type="scientific">Paenibacillus solisilvae</name>
    <dbReference type="NCBI Taxonomy" id="2486751"/>
    <lineage>
        <taxon>Bacteria</taxon>
        <taxon>Bacillati</taxon>
        <taxon>Bacillota</taxon>
        <taxon>Bacilli</taxon>
        <taxon>Bacillales</taxon>
        <taxon>Paenibacillaceae</taxon>
        <taxon>Paenibacillus</taxon>
    </lineage>
</organism>
<name>A0ABW0W3E2_9BACL</name>
<sequence>MPRIGMKSGKGAGSGSGVKPSRPAVRSSAPAAAATPKPKEPELTGWKAAVHAYVKLYNQSEIDRYAPAFEELVTDRDHLSRFSGRLARLREQELLRGALPERSETSAELLRVSESGSLSEVTVLIELRTKRIMEQKGRTYTEERCDRERLWLAQDGAKYRITRIEPIVSERRPRYSISDSFAPLLPGYEQDQADLGKPQSLPYINYDVLPHFKHNRAGTRYRRDLVAAYADRWWNEENPAYENFDVNCTNYVSQCLFAGNAPMTYTGRRDLGWWYRGRTGGRENWSYSWAVANALQNYLSAPRHNGLRATVVSSADQLALGDIIIYDWGGDNRFQHSTVVTAFDASGMPLVNANTVPSRHRYWDYQDSYAWTEQTRYRFFHIPDEF</sequence>
<protein>
    <submittedName>
        <fullName evidence="3">Amidase domain-containing protein</fullName>
    </submittedName>
</protein>
<dbReference type="PANTHER" id="PTHR40032:SF1">
    <property type="entry name" value="EXPORTED PROTEIN"/>
    <property type="match status" value="1"/>
</dbReference>
<comment type="caution">
    <text evidence="3">The sequence shown here is derived from an EMBL/GenBank/DDBJ whole genome shotgun (WGS) entry which is preliminary data.</text>
</comment>
<evidence type="ECO:0000313" key="4">
    <source>
        <dbReference type="Proteomes" id="UP001596047"/>
    </source>
</evidence>
<evidence type="ECO:0000259" key="2">
    <source>
        <dbReference type="Pfam" id="PF12671"/>
    </source>
</evidence>
<evidence type="ECO:0000256" key="1">
    <source>
        <dbReference type="SAM" id="MobiDB-lite"/>
    </source>
</evidence>
<feature type="compositionally biased region" description="Low complexity" evidence="1">
    <location>
        <begin position="17"/>
        <end position="36"/>
    </location>
</feature>
<dbReference type="EMBL" id="JBHSOW010000076">
    <property type="protein sequence ID" value="MFC5651469.1"/>
    <property type="molecule type" value="Genomic_DNA"/>
</dbReference>
<keyword evidence="4" id="KW-1185">Reference proteome</keyword>
<feature type="domain" description="Putative amidase" evidence="2">
    <location>
        <begin position="220"/>
        <end position="376"/>
    </location>
</feature>
<dbReference type="Proteomes" id="UP001596047">
    <property type="component" value="Unassembled WGS sequence"/>
</dbReference>
<proteinExistence type="predicted"/>